<keyword evidence="6" id="KW-1185">Reference proteome</keyword>
<evidence type="ECO:0000256" key="3">
    <source>
        <dbReference type="ARBA" id="ARBA00022898"/>
    </source>
</evidence>
<evidence type="ECO:0000313" key="5">
    <source>
        <dbReference type="EMBL" id="MRD47198.1"/>
    </source>
</evidence>
<dbReference type="EMBL" id="WJBU01000006">
    <property type="protein sequence ID" value="MRD47198.1"/>
    <property type="molecule type" value="Genomic_DNA"/>
</dbReference>
<evidence type="ECO:0000256" key="2">
    <source>
        <dbReference type="ARBA" id="ARBA00022679"/>
    </source>
</evidence>
<sequence>MEDVVTRSIAPAREPQMPTALRQRIDREFTNRWNDEWGGRFVLHGKGAAPGAVRLDGNDYLAVTGHPEIVQAQVNTLRQDTGSVVQSGVFLLDGHPAHQFERAMADWVGKEDGILCQSGYLANMGLLQSIADESTPVYLDSLAHMSLWEGVRAAKAPGHAFRHNDPAHLARMIERHGAGIVVVDSVYSTTGALCPLLEIVEVCESAGCTIVVDESHSLGTHGPQGAGLCAQLGLTSRVHFITASLAKAFAGRAGFFTVPACMRYYVQSSSFPNIFSSSLLPHEVAGLHATLQVIRRSDDARQRLRDNTRRLRASLTDAGFPIHQGSEQIISLEAGSEPAAMVLRDMLEERGVVGAIFCAPATSKNRAMVRLTLTAGLTQAELEHVENVARAIAPVVKPWEWPIARRNRAARLQGASAAHQANFQP</sequence>
<protein>
    <submittedName>
        <fullName evidence="5">Quorum-sensing autoinducer synthase</fullName>
    </submittedName>
</protein>
<feature type="domain" description="Aminotransferase class I/classII large" evidence="4">
    <location>
        <begin position="53"/>
        <end position="385"/>
    </location>
</feature>
<accession>A0A844AXR7</accession>
<dbReference type="OrthoDB" id="9807157at2"/>
<gene>
    <name evidence="5" type="ORF">GHT07_07900</name>
</gene>
<dbReference type="GO" id="GO:0030170">
    <property type="term" value="F:pyridoxal phosphate binding"/>
    <property type="evidence" value="ECO:0007669"/>
    <property type="project" value="InterPro"/>
</dbReference>
<keyword evidence="3" id="KW-0663">Pyridoxal phosphate</keyword>
<dbReference type="Pfam" id="PF00155">
    <property type="entry name" value="Aminotran_1_2"/>
    <property type="match status" value="1"/>
</dbReference>
<evidence type="ECO:0000313" key="6">
    <source>
        <dbReference type="Proteomes" id="UP000487350"/>
    </source>
</evidence>
<dbReference type="Gene3D" id="3.40.640.10">
    <property type="entry name" value="Type I PLP-dependent aspartate aminotransferase-like (Major domain)"/>
    <property type="match status" value="1"/>
</dbReference>
<dbReference type="SUPFAM" id="SSF53383">
    <property type="entry name" value="PLP-dependent transferases"/>
    <property type="match status" value="1"/>
</dbReference>
<dbReference type="GO" id="GO:0009102">
    <property type="term" value="P:biotin biosynthetic process"/>
    <property type="evidence" value="ECO:0007669"/>
    <property type="project" value="TreeGrafter"/>
</dbReference>
<dbReference type="GO" id="GO:0008710">
    <property type="term" value="F:8-amino-7-oxononanoate synthase activity"/>
    <property type="evidence" value="ECO:0007669"/>
    <property type="project" value="TreeGrafter"/>
</dbReference>
<proteinExistence type="predicted"/>
<keyword evidence="2" id="KW-0808">Transferase</keyword>
<dbReference type="InterPro" id="IPR015422">
    <property type="entry name" value="PyrdxlP-dep_Trfase_small"/>
</dbReference>
<dbReference type="InterPro" id="IPR015424">
    <property type="entry name" value="PyrdxlP-dep_Trfase"/>
</dbReference>
<evidence type="ECO:0000259" key="4">
    <source>
        <dbReference type="Pfam" id="PF00155"/>
    </source>
</evidence>
<dbReference type="InterPro" id="IPR004839">
    <property type="entry name" value="Aminotransferase_I/II_large"/>
</dbReference>
<dbReference type="PANTHER" id="PTHR13693">
    <property type="entry name" value="CLASS II AMINOTRANSFERASE/8-AMINO-7-OXONONANOATE SYNTHASE"/>
    <property type="match status" value="1"/>
</dbReference>
<comment type="caution">
    <text evidence="5">The sequence shown here is derived from an EMBL/GenBank/DDBJ whole genome shotgun (WGS) entry which is preliminary data.</text>
</comment>
<dbReference type="InterPro" id="IPR015421">
    <property type="entry name" value="PyrdxlP-dep_Trfase_major"/>
</dbReference>
<dbReference type="RefSeq" id="WP_153584519.1">
    <property type="nucleotide sequence ID" value="NZ_WJBU01000006.1"/>
</dbReference>
<dbReference type="Gene3D" id="3.90.1150.10">
    <property type="entry name" value="Aspartate Aminotransferase, domain 1"/>
    <property type="match status" value="1"/>
</dbReference>
<evidence type="ECO:0000256" key="1">
    <source>
        <dbReference type="ARBA" id="ARBA00001933"/>
    </source>
</evidence>
<dbReference type="NCBIfam" id="NF005526">
    <property type="entry name" value="PRK07179.1"/>
    <property type="match status" value="1"/>
</dbReference>
<dbReference type="PANTHER" id="PTHR13693:SF100">
    <property type="entry name" value="8-AMINO-7-OXONONANOATE SYNTHASE"/>
    <property type="match status" value="1"/>
</dbReference>
<name>A0A844AXR7_9BURK</name>
<reference evidence="5 6" key="1">
    <citation type="submission" date="2019-11" db="EMBL/GenBank/DDBJ databases">
        <title>Caenimonas koreensis gen. nov., sp. nov., isolated from activated sludge.</title>
        <authorList>
            <person name="Seung H.R."/>
        </authorList>
    </citation>
    <scope>NUCLEOTIDE SEQUENCE [LARGE SCALE GENOMIC DNA]</scope>
    <source>
        <strain evidence="5 6">EMB320</strain>
    </source>
</reference>
<comment type="cofactor">
    <cofactor evidence="1">
        <name>pyridoxal 5'-phosphate</name>
        <dbReference type="ChEBI" id="CHEBI:597326"/>
    </cofactor>
</comment>
<dbReference type="AlphaFoldDB" id="A0A844AXR7"/>
<dbReference type="InterPro" id="IPR050087">
    <property type="entry name" value="AON_synthase_class-II"/>
</dbReference>
<organism evidence="5 6">
    <name type="scientific">Caenimonas koreensis DSM 17982</name>
    <dbReference type="NCBI Taxonomy" id="1121255"/>
    <lineage>
        <taxon>Bacteria</taxon>
        <taxon>Pseudomonadati</taxon>
        <taxon>Pseudomonadota</taxon>
        <taxon>Betaproteobacteria</taxon>
        <taxon>Burkholderiales</taxon>
        <taxon>Comamonadaceae</taxon>
        <taxon>Caenimonas</taxon>
    </lineage>
</organism>
<dbReference type="Proteomes" id="UP000487350">
    <property type="component" value="Unassembled WGS sequence"/>
</dbReference>